<name>A0A1C4UJU3_9ACTN</name>
<evidence type="ECO:0000256" key="5">
    <source>
        <dbReference type="ARBA" id="ARBA00023136"/>
    </source>
</evidence>
<feature type="transmembrane region" description="Helical" evidence="7">
    <location>
        <begin position="68"/>
        <end position="87"/>
    </location>
</feature>
<sequence>MTATRPSARSGVDRPAGPSPLRRLLPGAPAAAGPRGSTLLRHLAGAVLAGTLVVLLTNQLAPYQNLQVARVCAFLCVTAGYTVLVGLNGQLSLGHGALMATGAYTVALVQRAFDERGVQGRWILPLSLLAALAATALAGLVIGLAAARLRGPYLAGVTLAVATLVPAISTIFTGVFNGEQGLRFPAETPPAVLGAYFQPERWLAWIALLAALLTVLLLANLVRSRFGRSLRAVRDDEVAARLAGIHVARTQVLAFVVSAGCAGLGGGVYAVLTATVAPGKFPLELSLFLLMAIVIGGLGSLAGAVWGAVLLVALQDLPSLLTETFSLPSGLAQRLEGNLALAVFGLILIVVMLAAPGGLHGAARTLVARLRTRRRAPEH</sequence>
<evidence type="ECO:0000313" key="9">
    <source>
        <dbReference type="Proteomes" id="UP000199629"/>
    </source>
</evidence>
<accession>A0A1C4UJU3</accession>
<evidence type="ECO:0000256" key="2">
    <source>
        <dbReference type="ARBA" id="ARBA00022475"/>
    </source>
</evidence>
<dbReference type="EMBL" id="FMCS01000001">
    <property type="protein sequence ID" value="SCE71924.1"/>
    <property type="molecule type" value="Genomic_DNA"/>
</dbReference>
<dbReference type="Pfam" id="PF02653">
    <property type="entry name" value="BPD_transp_2"/>
    <property type="match status" value="1"/>
</dbReference>
<feature type="transmembrane region" description="Helical" evidence="7">
    <location>
        <begin position="153"/>
        <end position="176"/>
    </location>
</feature>
<gene>
    <name evidence="8" type="ORF">GA0070214_101758</name>
</gene>
<keyword evidence="3 7" id="KW-0812">Transmembrane</keyword>
<protein>
    <submittedName>
        <fullName evidence="8">Amino acid/amide ABC transporter membrane protein 2, HAAT family (TC 3.A.1.4.-)</fullName>
    </submittedName>
</protein>
<dbReference type="GO" id="GO:0005886">
    <property type="term" value="C:plasma membrane"/>
    <property type="evidence" value="ECO:0007669"/>
    <property type="project" value="UniProtKB-SubCell"/>
</dbReference>
<proteinExistence type="predicted"/>
<dbReference type="CDD" id="cd06581">
    <property type="entry name" value="TM_PBP1_LivM_like"/>
    <property type="match status" value="1"/>
</dbReference>
<evidence type="ECO:0000256" key="3">
    <source>
        <dbReference type="ARBA" id="ARBA00022692"/>
    </source>
</evidence>
<dbReference type="PANTHER" id="PTHR30482">
    <property type="entry name" value="HIGH-AFFINITY BRANCHED-CHAIN AMINO ACID TRANSPORT SYSTEM PERMEASE"/>
    <property type="match status" value="1"/>
</dbReference>
<dbReference type="AlphaFoldDB" id="A0A1C4UJU3"/>
<dbReference type="InterPro" id="IPR001851">
    <property type="entry name" value="ABC_transp_permease"/>
</dbReference>
<comment type="subcellular location">
    <subcellularLocation>
        <location evidence="1">Cell membrane</location>
        <topology evidence="1">Multi-pass membrane protein</topology>
    </subcellularLocation>
</comment>
<feature type="compositionally biased region" description="Low complexity" evidence="6">
    <location>
        <begin position="14"/>
        <end position="30"/>
    </location>
</feature>
<keyword evidence="9" id="KW-1185">Reference proteome</keyword>
<dbReference type="PANTHER" id="PTHR30482:SF1">
    <property type="entry name" value="BRANCHED-CHAIN AMINO ACID TRANSPORT PERMEASE PROTEIN LIVM-RELATED"/>
    <property type="match status" value="1"/>
</dbReference>
<feature type="transmembrane region" description="Helical" evidence="7">
    <location>
        <begin position="252"/>
        <end position="276"/>
    </location>
</feature>
<dbReference type="RefSeq" id="WP_244167533.1">
    <property type="nucleotide sequence ID" value="NZ_FMCS01000001.1"/>
</dbReference>
<dbReference type="GO" id="GO:0015658">
    <property type="term" value="F:branched-chain amino acid transmembrane transporter activity"/>
    <property type="evidence" value="ECO:0007669"/>
    <property type="project" value="InterPro"/>
</dbReference>
<organism evidence="8 9">
    <name type="scientific">Micromonospora chaiyaphumensis</name>
    <dbReference type="NCBI Taxonomy" id="307119"/>
    <lineage>
        <taxon>Bacteria</taxon>
        <taxon>Bacillati</taxon>
        <taxon>Actinomycetota</taxon>
        <taxon>Actinomycetes</taxon>
        <taxon>Micromonosporales</taxon>
        <taxon>Micromonosporaceae</taxon>
        <taxon>Micromonospora</taxon>
    </lineage>
</organism>
<evidence type="ECO:0000256" key="6">
    <source>
        <dbReference type="SAM" id="MobiDB-lite"/>
    </source>
</evidence>
<feature type="transmembrane region" description="Helical" evidence="7">
    <location>
        <begin position="39"/>
        <end position="56"/>
    </location>
</feature>
<feature type="transmembrane region" description="Helical" evidence="7">
    <location>
        <begin position="122"/>
        <end position="146"/>
    </location>
</feature>
<keyword evidence="2" id="KW-1003">Cell membrane</keyword>
<evidence type="ECO:0000313" key="8">
    <source>
        <dbReference type="EMBL" id="SCE71924.1"/>
    </source>
</evidence>
<keyword evidence="4 7" id="KW-1133">Transmembrane helix</keyword>
<evidence type="ECO:0000256" key="7">
    <source>
        <dbReference type="SAM" id="Phobius"/>
    </source>
</evidence>
<feature type="region of interest" description="Disordered" evidence="6">
    <location>
        <begin position="1"/>
        <end position="30"/>
    </location>
</feature>
<dbReference type="InterPro" id="IPR043428">
    <property type="entry name" value="LivM-like"/>
</dbReference>
<evidence type="ECO:0000256" key="1">
    <source>
        <dbReference type="ARBA" id="ARBA00004651"/>
    </source>
</evidence>
<evidence type="ECO:0000256" key="4">
    <source>
        <dbReference type="ARBA" id="ARBA00022989"/>
    </source>
</evidence>
<feature type="transmembrane region" description="Helical" evidence="7">
    <location>
        <begin position="202"/>
        <end position="222"/>
    </location>
</feature>
<keyword evidence="5 7" id="KW-0472">Membrane</keyword>
<reference evidence="9" key="1">
    <citation type="submission" date="2016-06" db="EMBL/GenBank/DDBJ databases">
        <authorList>
            <person name="Varghese N."/>
            <person name="Submissions Spin"/>
        </authorList>
    </citation>
    <scope>NUCLEOTIDE SEQUENCE [LARGE SCALE GENOMIC DNA]</scope>
    <source>
        <strain evidence="9">DSM 45246</strain>
    </source>
</reference>
<feature type="transmembrane region" description="Helical" evidence="7">
    <location>
        <begin position="335"/>
        <end position="355"/>
    </location>
</feature>
<feature type="transmembrane region" description="Helical" evidence="7">
    <location>
        <begin position="288"/>
        <end position="314"/>
    </location>
</feature>
<dbReference type="Proteomes" id="UP000199629">
    <property type="component" value="Unassembled WGS sequence"/>
</dbReference>